<feature type="domain" description="L1 transposable element RRM" evidence="2">
    <location>
        <begin position="29"/>
        <end position="123"/>
    </location>
</feature>
<sequence>MLQMEEERELRLKRNEEIPQEISDSSRKCNIRIIDIQEGEKKENGTESLFKEIVAEKFPNMGKELEIQEKEANRSPNYINVNRPSPRHVLVKLAKVNDKEKELRSARQKKIIYKGSPIRPSADFSEETLQVGREWNDIFKMLKDKNFQPRILYPVKISFSYDGEIKTFPNKQKLREVIATRPPPTRKPQEGPHT</sequence>
<reference evidence="4" key="2">
    <citation type="submission" date="2025-05" db="UniProtKB">
        <authorList>
            <consortium name="Ensembl"/>
        </authorList>
    </citation>
    <scope>IDENTIFICATION</scope>
    <source>
        <strain evidence="4">Thoroughbred</strain>
    </source>
</reference>
<dbReference type="Ensembl" id="ENSECAT00000139169.1">
    <property type="protein sequence ID" value="ENSECAP00000059482.1"/>
    <property type="gene ID" value="ENSECAG00000059035.1"/>
</dbReference>
<keyword evidence="5" id="KW-1185">Reference proteome</keyword>
<proteinExistence type="inferred from homology"/>
<dbReference type="GeneTree" id="ENSGT01150000286982"/>
<dbReference type="FunFam" id="3.30.70.1820:FF:000002">
    <property type="entry name" value="LINE-1 retrotransposable element ORF1 protein"/>
    <property type="match status" value="1"/>
</dbReference>
<dbReference type="InterPro" id="IPR042566">
    <property type="entry name" value="L1_C"/>
</dbReference>
<dbReference type="InterPro" id="IPR035300">
    <property type="entry name" value="L1_dsRBD"/>
</dbReference>
<accession>A0A9L0TLW9</accession>
<dbReference type="Pfam" id="PF17490">
    <property type="entry name" value="Tnp_22_dsRBD"/>
    <property type="match status" value="1"/>
</dbReference>
<dbReference type="Ensembl" id="ENSECAT00000103481.1">
    <property type="protein sequence ID" value="ENSECAP00000089259.1"/>
    <property type="gene ID" value="ENSECAG00000059035.1"/>
</dbReference>
<comment type="similarity">
    <text evidence="1">Belongs to the transposase 22 family.</text>
</comment>
<dbReference type="Pfam" id="PF02994">
    <property type="entry name" value="Transposase_22"/>
    <property type="match status" value="1"/>
</dbReference>
<evidence type="ECO:0008006" key="6">
    <source>
        <dbReference type="Google" id="ProtNLM"/>
    </source>
</evidence>
<name>A0A9L0TLW9_HORSE</name>
<dbReference type="InterPro" id="IPR004244">
    <property type="entry name" value="Transposase_22"/>
</dbReference>
<dbReference type="Ensembl" id="ENSECAT00000120195.1">
    <property type="protein sequence ID" value="ENSECAP00000087889.1"/>
    <property type="gene ID" value="ENSECAG00000059035.1"/>
</dbReference>
<dbReference type="Proteomes" id="UP000002281">
    <property type="component" value="Chromosome 4"/>
</dbReference>
<dbReference type="AlphaFoldDB" id="A0A9L0TLW9"/>
<evidence type="ECO:0000259" key="3">
    <source>
        <dbReference type="Pfam" id="PF17490"/>
    </source>
</evidence>
<dbReference type="InterPro" id="IPR043636">
    <property type="entry name" value="L1_RRM_dom"/>
</dbReference>
<dbReference type="GO" id="GO:1990904">
    <property type="term" value="C:ribonucleoprotein complex"/>
    <property type="evidence" value="ECO:0000318"/>
    <property type="project" value="GO_Central"/>
</dbReference>
<reference evidence="4 5" key="1">
    <citation type="journal article" date="2009" name="Science">
        <title>Genome sequence, comparative analysis, and population genetics of the domestic horse.</title>
        <authorList>
            <consortium name="Broad Institute Genome Sequencing Platform"/>
            <consortium name="Broad Institute Whole Genome Assembly Team"/>
            <person name="Wade C.M."/>
            <person name="Giulotto E."/>
            <person name="Sigurdsson S."/>
            <person name="Zoli M."/>
            <person name="Gnerre S."/>
            <person name="Imsland F."/>
            <person name="Lear T.L."/>
            <person name="Adelson D.L."/>
            <person name="Bailey E."/>
            <person name="Bellone R.R."/>
            <person name="Bloecker H."/>
            <person name="Distl O."/>
            <person name="Edgar R.C."/>
            <person name="Garber M."/>
            <person name="Leeb T."/>
            <person name="Mauceli E."/>
            <person name="MacLeod J.N."/>
            <person name="Penedo M.C.T."/>
            <person name="Raison J.M."/>
            <person name="Sharpe T."/>
            <person name="Vogel J."/>
            <person name="Andersson L."/>
            <person name="Antczak D.F."/>
            <person name="Biagi T."/>
            <person name="Binns M.M."/>
            <person name="Chowdhary B.P."/>
            <person name="Coleman S.J."/>
            <person name="Della Valle G."/>
            <person name="Fryc S."/>
            <person name="Guerin G."/>
            <person name="Hasegawa T."/>
            <person name="Hill E.W."/>
            <person name="Jurka J."/>
            <person name="Kiialainen A."/>
            <person name="Lindgren G."/>
            <person name="Liu J."/>
            <person name="Magnani E."/>
            <person name="Mickelson J.R."/>
            <person name="Murray J."/>
            <person name="Nergadze S.G."/>
            <person name="Onofrio R."/>
            <person name="Pedroni S."/>
            <person name="Piras M.F."/>
            <person name="Raudsepp T."/>
            <person name="Rocchi M."/>
            <person name="Roeed K.H."/>
            <person name="Ryder O.A."/>
            <person name="Searle S."/>
            <person name="Skow L."/>
            <person name="Swinburne J.E."/>
            <person name="Syvaenen A.C."/>
            <person name="Tozaki T."/>
            <person name="Valberg S.J."/>
            <person name="Vaudin M."/>
            <person name="White J.R."/>
            <person name="Zody M.C."/>
            <person name="Lander E.S."/>
            <person name="Lindblad-Toh K."/>
        </authorList>
    </citation>
    <scope>NUCLEOTIDE SEQUENCE [LARGE SCALE GENOMIC DNA]</scope>
    <source>
        <strain evidence="4 5">Thoroughbred</strain>
    </source>
</reference>
<feature type="domain" description="L1 transposable element dsRBD-like" evidence="3">
    <location>
        <begin position="127"/>
        <end position="182"/>
    </location>
</feature>
<dbReference type="GO" id="GO:0032197">
    <property type="term" value="P:retrotransposition"/>
    <property type="evidence" value="ECO:0000318"/>
    <property type="project" value="GO_Central"/>
</dbReference>
<dbReference type="Gene3D" id="3.30.70.1820">
    <property type="entry name" value="L1 transposable element, RRM domain"/>
    <property type="match status" value="1"/>
</dbReference>
<protein>
    <recommendedName>
        <fullName evidence="6">L1 transposable element RRM domain-containing protein</fullName>
    </recommendedName>
</protein>
<evidence type="ECO:0000259" key="2">
    <source>
        <dbReference type="Pfam" id="PF02994"/>
    </source>
</evidence>
<evidence type="ECO:0000313" key="4">
    <source>
        <dbReference type="Ensembl" id="ENSECAP00000089259.1"/>
    </source>
</evidence>
<dbReference type="PANTHER" id="PTHR11505">
    <property type="entry name" value="L1 TRANSPOSABLE ELEMENT-RELATED"/>
    <property type="match status" value="1"/>
</dbReference>
<evidence type="ECO:0000256" key="1">
    <source>
        <dbReference type="ARBA" id="ARBA00061640"/>
    </source>
</evidence>
<evidence type="ECO:0000313" key="5">
    <source>
        <dbReference type="Proteomes" id="UP000002281"/>
    </source>
</evidence>
<dbReference type="Gene3D" id="3.30.250.20">
    <property type="entry name" value="L1 transposable element, C-terminal domain"/>
    <property type="match status" value="1"/>
</dbReference>
<dbReference type="Ensembl" id="ENSECAT00000106547.1">
    <property type="protein sequence ID" value="ENSECAP00000083451.1"/>
    <property type="gene ID" value="ENSECAG00000059035.1"/>
</dbReference>
<dbReference type="GO" id="GO:0003727">
    <property type="term" value="F:single-stranded RNA binding"/>
    <property type="evidence" value="ECO:0000318"/>
    <property type="project" value="GO_Central"/>
</dbReference>
<dbReference type="Ensembl" id="ENSECAT00000081658.1">
    <property type="protein sequence ID" value="ENSECAP00000083415.1"/>
    <property type="gene ID" value="ENSECAG00000059035.1"/>
</dbReference>
<organism evidence="4 5">
    <name type="scientific">Equus caballus</name>
    <name type="common">Horse</name>
    <dbReference type="NCBI Taxonomy" id="9796"/>
    <lineage>
        <taxon>Eukaryota</taxon>
        <taxon>Metazoa</taxon>
        <taxon>Chordata</taxon>
        <taxon>Craniata</taxon>
        <taxon>Vertebrata</taxon>
        <taxon>Euteleostomi</taxon>
        <taxon>Mammalia</taxon>
        <taxon>Eutheria</taxon>
        <taxon>Laurasiatheria</taxon>
        <taxon>Perissodactyla</taxon>
        <taxon>Equidae</taxon>
        <taxon>Equus</taxon>
    </lineage>
</organism>
<dbReference type="Ensembl" id="ENSECAT00000128954.1">
    <property type="protein sequence ID" value="ENSECAP00000077193.1"/>
    <property type="gene ID" value="ENSECAG00000059035.1"/>
</dbReference>